<keyword evidence="6" id="KW-1185">Reference proteome</keyword>
<protein>
    <recommendedName>
        <fullName evidence="7">Lipoprotein</fullName>
    </recommendedName>
</protein>
<evidence type="ECO:0008006" key="7">
    <source>
        <dbReference type="Google" id="ProtNLM"/>
    </source>
</evidence>
<evidence type="ECO:0000313" key="5">
    <source>
        <dbReference type="Proteomes" id="UP000421791"/>
    </source>
</evidence>
<dbReference type="EMBL" id="VWAG01000003">
    <property type="protein sequence ID" value="KAA5259763.1"/>
    <property type="molecule type" value="Genomic_DNA"/>
</dbReference>
<dbReference type="AlphaFoldDB" id="A0A174AW52"/>
<evidence type="ECO:0000313" key="1">
    <source>
        <dbReference type="EMBL" id="CUN92787.1"/>
    </source>
</evidence>
<accession>A0A174AW52</accession>
<evidence type="ECO:0000313" key="6">
    <source>
        <dbReference type="Proteomes" id="UP000440198"/>
    </source>
</evidence>
<dbReference type="Proteomes" id="UP000440198">
    <property type="component" value="Unassembled WGS sequence"/>
</dbReference>
<reference evidence="5 6" key="2">
    <citation type="journal article" date="2019" name="Nat. Med.">
        <title>A library of human gut bacterial isolates paired with longitudinal multiomics data enables mechanistic microbiome research.</title>
        <authorList>
            <person name="Poyet M."/>
            <person name="Groussin M."/>
            <person name="Gibbons S.M."/>
            <person name="Avila-Pacheco J."/>
            <person name="Jiang X."/>
            <person name="Kearney S.M."/>
            <person name="Perrotta A.R."/>
            <person name="Berdy B."/>
            <person name="Zhao S."/>
            <person name="Lieberman T.D."/>
            <person name="Swanson P.K."/>
            <person name="Smith M."/>
            <person name="Roesemann S."/>
            <person name="Alexander J.E."/>
            <person name="Rich S.A."/>
            <person name="Livny J."/>
            <person name="Vlamakis H."/>
            <person name="Clish C."/>
            <person name="Bullock K."/>
            <person name="Deik A."/>
            <person name="Scott J."/>
            <person name="Pierce K.A."/>
            <person name="Xavier R.J."/>
            <person name="Alm E.J."/>
        </authorList>
    </citation>
    <scope>NUCLEOTIDE SEQUENCE [LARGE SCALE GENOMIC DNA]</scope>
    <source>
        <strain evidence="3 6">BIOML-A2</strain>
        <strain evidence="2 5">BIOML-A6</strain>
    </source>
</reference>
<organism evidence="1 4">
    <name type="scientific">Bacteroides finegoldii</name>
    <dbReference type="NCBI Taxonomy" id="338188"/>
    <lineage>
        <taxon>Bacteria</taxon>
        <taxon>Pseudomonadati</taxon>
        <taxon>Bacteroidota</taxon>
        <taxon>Bacteroidia</taxon>
        <taxon>Bacteroidales</taxon>
        <taxon>Bacteroidaceae</taxon>
        <taxon>Bacteroides</taxon>
    </lineage>
</organism>
<gene>
    <name evidence="1" type="ORF">ERS852397_01047</name>
    <name evidence="3" type="ORF">F2Z09_03055</name>
    <name evidence="2" type="ORF">F2Z22_01470</name>
</gene>
<sequence length="417" mass="43293">MKRLFLSMMAMAAITTTLTLTSCGSDDDGNDTSDGASILAADGKTLMGNLTGKQTLEEGEYILGGTVIIENGGELTIPAGTTIKATKGFSSYILVAQGGKLYANGTSSQPVTFTSGEATKKAGDWGGIILNGKAPISGAGAEGTNTANAEINNAYKYGGSDRADNSGALTYVNILYAGARNTADIEHNGLTLNGVGNGTKIQNVYVLESADDAIEFFGGTVNVTNLLAVNPDDDMFDFTQGYKGTLSNCYGIWEDGYTSTEEDPRGVEADGNLDGNGVDHVGQSDFIIDGMTIINNTVDGNTTTGQKNAMDDVIKVRRGATATIKNTLVASTSADALKAKDLVDATDSKGGGTVTINITTSSFSYTNEKVVDYVDKTNPDKNVVGQGTITLTNPSASNAGANTSVFAWTNYSFPTLN</sequence>
<dbReference type="Proteomes" id="UP000421791">
    <property type="component" value="Unassembled WGS sequence"/>
</dbReference>
<proteinExistence type="predicted"/>
<dbReference type="EMBL" id="VWAK01000002">
    <property type="protein sequence ID" value="KAA5232678.1"/>
    <property type="molecule type" value="Genomic_DNA"/>
</dbReference>
<evidence type="ECO:0000313" key="2">
    <source>
        <dbReference type="EMBL" id="KAA5232678.1"/>
    </source>
</evidence>
<dbReference type="GeneID" id="92989090"/>
<evidence type="ECO:0000313" key="3">
    <source>
        <dbReference type="EMBL" id="KAA5259763.1"/>
    </source>
</evidence>
<dbReference type="InterPro" id="IPR011050">
    <property type="entry name" value="Pectin_lyase_fold/virulence"/>
</dbReference>
<name>A0A174AW52_9BACE</name>
<evidence type="ECO:0000313" key="4">
    <source>
        <dbReference type="Proteomes" id="UP000095517"/>
    </source>
</evidence>
<reference evidence="1 4" key="1">
    <citation type="submission" date="2015-09" db="EMBL/GenBank/DDBJ databases">
        <authorList>
            <consortium name="Pathogen Informatics"/>
        </authorList>
    </citation>
    <scope>NUCLEOTIDE SEQUENCE [LARGE SCALE GENOMIC DNA]</scope>
    <source>
        <strain evidence="1 4">2789STDY5608840</strain>
    </source>
</reference>
<dbReference type="PANTHER" id="PTHR41339:SF1">
    <property type="entry name" value="SECRETED PROTEIN"/>
    <property type="match status" value="1"/>
</dbReference>
<dbReference type="PANTHER" id="PTHR41339">
    <property type="entry name" value="LIPL48"/>
    <property type="match status" value="1"/>
</dbReference>
<dbReference type="RefSeq" id="WP_007751211.1">
    <property type="nucleotide sequence ID" value="NZ_CABIXA010000005.1"/>
</dbReference>
<dbReference type="Proteomes" id="UP000095517">
    <property type="component" value="Unassembled WGS sequence"/>
</dbReference>
<dbReference type="STRING" id="338188.ERS852397_01047"/>
<dbReference type="PROSITE" id="PS51257">
    <property type="entry name" value="PROKAR_LIPOPROTEIN"/>
    <property type="match status" value="1"/>
</dbReference>
<dbReference type="SUPFAM" id="SSF51126">
    <property type="entry name" value="Pectin lyase-like"/>
    <property type="match status" value="1"/>
</dbReference>
<dbReference type="EMBL" id="CYZH01000005">
    <property type="protein sequence ID" value="CUN92787.1"/>
    <property type="molecule type" value="Genomic_DNA"/>
</dbReference>